<gene>
    <name evidence="1" type="ORF">hbim_03581</name>
</gene>
<proteinExistence type="predicted"/>
<dbReference type="Proteomes" id="UP001241092">
    <property type="component" value="Chromosome"/>
</dbReference>
<dbReference type="SUPFAM" id="SSF50998">
    <property type="entry name" value="Quinoprotein alcohol dehydrogenase-like"/>
    <property type="match status" value="1"/>
</dbReference>
<accession>A0AAI8TW50</accession>
<reference evidence="1" key="1">
    <citation type="submission" date="2023-03" db="EMBL/GenBank/DDBJ databases">
        <title>Draft genome sequence of a Mycolicibacterium mageritense strain H4_3_1 isolated from a hybrid biological-inorganic system reactor.</title>
        <authorList>
            <person name="Feng X."/>
            <person name="Kazama D."/>
            <person name="Sato K."/>
            <person name="Kobayashi H."/>
        </authorList>
    </citation>
    <scope>NUCLEOTIDE SEQUENCE</scope>
    <source>
        <strain evidence="1">H4_3_1</strain>
    </source>
</reference>
<dbReference type="RefSeq" id="WP_286216277.1">
    <property type="nucleotide sequence ID" value="NZ_AP027452.1"/>
</dbReference>
<dbReference type="EMBL" id="AP027452">
    <property type="protein sequence ID" value="BDY29642.1"/>
    <property type="molecule type" value="Genomic_DNA"/>
</dbReference>
<name>A0AAI8TW50_MYCME</name>
<dbReference type="NCBIfam" id="NF041516">
    <property type="entry name" value="PA2928_fam"/>
    <property type="match status" value="1"/>
</dbReference>
<organism evidence="1 2">
    <name type="scientific">Mycolicibacterium mageritense</name>
    <name type="common">Mycobacterium mageritense</name>
    <dbReference type="NCBI Taxonomy" id="53462"/>
    <lineage>
        <taxon>Bacteria</taxon>
        <taxon>Bacillati</taxon>
        <taxon>Actinomycetota</taxon>
        <taxon>Actinomycetes</taxon>
        <taxon>Mycobacteriales</taxon>
        <taxon>Mycobacteriaceae</taxon>
        <taxon>Mycolicibacterium</taxon>
    </lineage>
</organism>
<dbReference type="InterPro" id="IPR011047">
    <property type="entry name" value="Quinoprotein_ADH-like_sf"/>
</dbReference>
<evidence type="ECO:0000313" key="1">
    <source>
        <dbReference type="EMBL" id="BDY29642.1"/>
    </source>
</evidence>
<dbReference type="AlphaFoldDB" id="A0AAI8TW50"/>
<protein>
    <submittedName>
        <fullName evidence="1">Uncharacterized protein</fullName>
    </submittedName>
</protein>
<dbReference type="InterPro" id="IPR048161">
    <property type="entry name" value="PA2928-like"/>
</dbReference>
<sequence length="392" mass="41216">MIDSAQRKVPLWRVGATLVLVVGMLAGVFAATRFASRPMVSVGPVVGYATVQGRDAVLVAYGRTGGTIGAPFGSNDTWQERVAAVSLDSGELLWDVQLHGTQGWERGVLAVADGLAYVASDRGLSVVRVDDGSVVVPALGDGAYVESFNGYNVDPRINAVVALTDSGEVEAVPLGTTDLAAVTDDIADAWRTTLVAKASATADADFGVIHVDPAAMPRGMELPGGDVISVPKPYQSPEPQLMRGGRVLARLDGLTKRELVYEVVRTPAALATPAQLKEGTDMFSHYHSSAVPLGIDHGVVLVRGEPIDHPGVEELRLFDIETGDTLAVVGHLDGFVRATATPNGAILVIGAEEGSGLDNDRLIVVHPDGRTTRTQIGDTDFWGRTRANVTTP</sequence>
<evidence type="ECO:0000313" key="2">
    <source>
        <dbReference type="Proteomes" id="UP001241092"/>
    </source>
</evidence>